<keyword evidence="4" id="KW-0614">Plasmid</keyword>
<accession>A0A5B8J0L2</accession>
<dbReference type="AlphaFoldDB" id="A0A5B8J0L2"/>
<dbReference type="InterPro" id="IPR000184">
    <property type="entry name" value="Bac_surfAg_D15"/>
</dbReference>
<comment type="subcellular location">
    <subcellularLocation>
        <location evidence="1">Membrane</location>
    </subcellularLocation>
</comment>
<dbReference type="Gene3D" id="2.40.160.50">
    <property type="entry name" value="membrane protein fhac: a member of the omp85/tpsb transporter family"/>
    <property type="match status" value="1"/>
</dbReference>
<sequence length="386" mass="42710">MTCGTAAGIDYLEFELRAIEDCLMSTGVFEAVQLYEENGSLIIEVEEIEMRPGRVEGALSYDTQDGAVLSFSFERYNLFPDTFGALHLDLGRETHRYSAALYRADALGPALDAGIDLEGYRTDYDDLRYKEDSLRGDIFLAWTPSDRVRAEVGAGYRDHRMEDVEDGASELLLTEEASVDAPYLRLALDYVSLLGEQQDEPEIQPGVSLRLDQYFWNIGTDDPLSDTRAELVYRMPLSPDMRVLLGLNGGYVQGLDDNATRAIDRYFPGANTFRGFAPRGIGPRDDDDVLGGNRFLVGSLELQRDLGDLLGHSLRGGIFVETGGVWGLDDTLNGQIDDDWHRRSTVGVSATFDVANTPVSLYLAHPVEKEADDNAQLFGLSISATF</sequence>
<feature type="domain" description="Bacterial surface antigen (D15)" evidence="3">
    <location>
        <begin position="90"/>
        <end position="386"/>
    </location>
</feature>
<dbReference type="OrthoDB" id="9803054at2"/>
<protein>
    <submittedName>
        <fullName evidence="4">BamA/TamA family outer membrane protein</fullName>
    </submittedName>
</protein>
<gene>
    <name evidence="4" type="ORF">FPZ52_12790</name>
</gene>
<dbReference type="KEGG" id="lit:FPZ52_12790"/>
<evidence type="ECO:0000259" key="3">
    <source>
        <dbReference type="Pfam" id="PF01103"/>
    </source>
</evidence>
<evidence type="ECO:0000313" key="5">
    <source>
        <dbReference type="Proteomes" id="UP000318483"/>
    </source>
</evidence>
<dbReference type="Proteomes" id="UP000318483">
    <property type="component" value="Plasmid unnamed1"/>
</dbReference>
<dbReference type="Pfam" id="PF01103">
    <property type="entry name" value="Omp85"/>
    <property type="match status" value="1"/>
</dbReference>
<proteinExistence type="predicted"/>
<name>A0A5B8J0L2_9RHOB</name>
<dbReference type="GO" id="GO:0019867">
    <property type="term" value="C:outer membrane"/>
    <property type="evidence" value="ECO:0007669"/>
    <property type="project" value="InterPro"/>
</dbReference>
<dbReference type="EMBL" id="CP042262">
    <property type="protein sequence ID" value="QDY70711.1"/>
    <property type="molecule type" value="Genomic_DNA"/>
</dbReference>
<keyword evidence="5" id="KW-1185">Reference proteome</keyword>
<evidence type="ECO:0000313" key="4">
    <source>
        <dbReference type="EMBL" id="QDY70711.1"/>
    </source>
</evidence>
<geneLocation type="plasmid" evidence="4 5">
    <name>unnamed1</name>
</geneLocation>
<reference evidence="4 5" key="1">
    <citation type="submission" date="2019-07" db="EMBL/GenBank/DDBJ databases">
        <title>Litoreibacter alkalisoli sp. nov., isolated from saline-alkaline soil.</title>
        <authorList>
            <person name="Wang S."/>
            <person name="Xu L."/>
            <person name="Xing Y.-T."/>
            <person name="Sun J.-Q."/>
        </authorList>
    </citation>
    <scope>NUCLEOTIDE SEQUENCE [LARGE SCALE GENOMIC DNA]</scope>
    <source>
        <strain evidence="4 5">LN3S51</strain>
        <plasmid evidence="4 5">unnamed1</plasmid>
    </source>
</reference>
<evidence type="ECO:0000256" key="2">
    <source>
        <dbReference type="ARBA" id="ARBA00023136"/>
    </source>
</evidence>
<evidence type="ECO:0000256" key="1">
    <source>
        <dbReference type="ARBA" id="ARBA00004370"/>
    </source>
</evidence>
<keyword evidence="2" id="KW-0472">Membrane</keyword>
<organism evidence="4 5">
    <name type="scientific">Qingshengfaniella alkalisoli</name>
    <dbReference type="NCBI Taxonomy" id="2599296"/>
    <lineage>
        <taxon>Bacteria</taxon>
        <taxon>Pseudomonadati</taxon>
        <taxon>Pseudomonadota</taxon>
        <taxon>Alphaproteobacteria</taxon>
        <taxon>Rhodobacterales</taxon>
        <taxon>Paracoccaceae</taxon>
        <taxon>Qingshengfaniella</taxon>
    </lineage>
</organism>